<dbReference type="Proteomes" id="UP000595437">
    <property type="component" value="Chromosome 7"/>
</dbReference>
<protein>
    <submittedName>
        <fullName evidence="1">Uncharacterized protein</fullName>
    </submittedName>
</protein>
<evidence type="ECO:0000313" key="1">
    <source>
        <dbReference type="EMBL" id="QQP50289.1"/>
    </source>
</evidence>
<name>A0A7T8K8Q4_CALRO</name>
<reference evidence="2" key="1">
    <citation type="submission" date="2021-01" db="EMBL/GenBank/DDBJ databases">
        <title>Caligus Genome Assembly.</title>
        <authorList>
            <person name="Gallardo-Escarate C."/>
        </authorList>
    </citation>
    <scope>NUCLEOTIDE SEQUENCE [LARGE SCALE GENOMIC DNA]</scope>
</reference>
<evidence type="ECO:0000313" key="2">
    <source>
        <dbReference type="Proteomes" id="UP000595437"/>
    </source>
</evidence>
<dbReference type="EMBL" id="CP045896">
    <property type="protein sequence ID" value="QQP50289.1"/>
    <property type="molecule type" value="Genomic_DNA"/>
</dbReference>
<accession>A0A7T8K8Q4</accession>
<proteinExistence type="predicted"/>
<organism evidence="1 2">
    <name type="scientific">Caligus rogercresseyi</name>
    <name type="common">Sea louse</name>
    <dbReference type="NCBI Taxonomy" id="217165"/>
    <lineage>
        <taxon>Eukaryota</taxon>
        <taxon>Metazoa</taxon>
        <taxon>Ecdysozoa</taxon>
        <taxon>Arthropoda</taxon>
        <taxon>Crustacea</taxon>
        <taxon>Multicrustacea</taxon>
        <taxon>Hexanauplia</taxon>
        <taxon>Copepoda</taxon>
        <taxon>Siphonostomatoida</taxon>
        <taxon>Caligidae</taxon>
        <taxon>Caligus</taxon>
    </lineage>
</organism>
<sequence>LKQLIQAYTGHGSFLSHLVNGKNTSATCDLCKEEPQNTDHLINRCPALSLERHEVSQEEDVDIQTLKKIM</sequence>
<gene>
    <name evidence="1" type="ORF">FKW44_011242</name>
</gene>
<keyword evidence="2" id="KW-1185">Reference proteome</keyword>
<feature type="non-terminal residue" evidence="1">
    <location>
        <position position="1"/>
    </location>
</feature>
<dbReference type="AlphaFoldDB" id="A0A7T8K8Q4"/>